<dbReference type="InterPro" id="IPR053136">
    <property type="entry name" value="UTP_pyrophosphatase-like"/>
</dbReference>
<dbReference type="InterPro" id="IPR002725">
    <property type="entry name" value="YgjP-like_metallopeptidase"/>
</dbReference>
<evidence type="ECO:0000313" key="3">
    <source>
        <dbReference type="Proteomes" id="UP001176429"/>
    </source>
</evidence>
<dbReference type="Pfam" id="PF01863">
    <property type="entry name" value="YgjP-like"/>
    <property type="match status" value="1"/>
</dbReference>
<dbReference type="RefSeq" id="WP_305005396.1">
    <property type="nucleotide sequence ID" value="NZ_JAUQSY010000003.1"/>
</dbReference>
<comment type="caution">
    <text evidence="2">The sequence shown here is derived from an EMBL/GenBank/DDBJ whole genome shotgun (WGS) entry which is preliminary data.</text>
</comment>
<keyword evidence="2" id="KW-0482">Metalloprotease</keyword>
<gene>
    <name evidence="2" type="ORF">Q5H93_04990</name>
</gene>
<proteinExistence type="predicted"/>
<dbReference type="Gene3D" id="3.30.2010.10">
    <property type="entry name" value="Metalloproteases ('zincins'), catalytic domain"/>
    <property type="match status" value="1"/>
</dbReference>
<name>A0ABT9B723_9BACT</name>
<feature type="domain" description="YgjP-like metallopeptidase" evidence="1">
    <location>
        <begin position="30"/>
        <end position="239"/>
    </location>
</feature>
<protein>
    <submittedName>
        <fullName evidence="2">SprT family zinc-dependent metalloprotease</fullName>
        <ecNumber evidence="2">3.4.-.-</ecNumber>
    </submittedName>
</protein>
<dbReference type="Proteomes" id="UP001176429">
    <property type="component" value="Unassembled WGS sequence"/>
</dbReference>
<keyword evidence="2" id="KW-0645">Protease</keyword>
<dbReference type="PANTHER" id="PTHR30399">
    <property type="entry name" value="UNCHARACTERIZED PROTEIN YGJP"/>
    <property type="match status" value="1"/>
</dbReference>
<dbReference type="GO" id="GO:0008237">
    <property type="term" value="F:metallopeptidase activity"/>
    <property type="evidence" value="ECO:0007669"/>
    <property type="project" value="UniProtKB-KW"/>
</dbReference>
<dbReference type="PANTHER" id="PTHR30399:SF1">
    <property type="entry name" value="UTP PYROPHOSPHATASE"/>
    <property type="match status" value="1"/>
</dbReference>
<dbReference type="EC" id="3.4.-.-" evidence="2"/>
<keyword evidence="3" id="KW-1185">Reference proteome</keyword>
<keyword evidence="2" id="KW-0378">Hydrolase</keyword>
<evidence type="ECO:0000313" key="2">
    <source>
        <dbReference type="EMBL" id="MDO7874079.1"/>
    </source>
</evidence>
<reference evidence="2" key="1">
    <citation type="submission" date="2023-07" db="EMBL/GenBank/DDBJ databases">
        <authorList>
            <person name="Kim M.K."/>
        </authorList>
    </citation>
    <scope>NUCLEOTIDE SEQUENCE</scope>
    <source>
        <strain evidence="2">ASUV-10-1</strain>
    </source>
</reference>
<dbReference type="EMBL" id="JAUQSY010000003">
    <property type="protein sequence ID" value="MDO7874079.1"/>
    <property type="molecule type" value="Genomic_DNA"/>
</dbReference>
<dbReference type="CDD" id="cd07344">
    <property type="entry name" value="M48_yhfN_like"/>
    <property type="match status" value="1"/>
</dbReference>
<sequence length="243" mass="27650">MPRFLPAPQPAFVTFDNQRIDYTLAFRSRRTIGFAVRPDGTVRVTAPAGVPLSWVQQQVLKKADWILKHQEAFRQRAPLQPTRHYEAGALHYFLGEAYPLVFIETAKPGVRLAAGQLHIGSPAPLAPEAVAALLHQWYAREAVAHFAAAFARIWPRFAEFQLPPPALLVRSMRTRWGSCTPSTNRIRLSVDLIRASPDCIDYVLLHECCHLLVPDHSARFYVLQTRLMPDWERWKTELNGLPK</sequence>
<accession>A0ABT9B723</accession>
<evidence type="ECO:0000259" key="1">
    <source>
        <dbReference type="Pfam" id="PF01863"/>
    </source>
</evidence>
<organism evidence="2 3">
    <name type="scientific">Hymenobacter aranciens</name>
    <dbReference type="NCBI Taxonomy" id="3063996"/>
    <lineage>
        <taxon>Bacteria</taxon>
        <taxon>Pseudomonadati</taxon>
        <taxon>Bacteroidota</taxon>
        <taxon>Cytophagia</taxon>
        <taxon>Cytophagales</taxon>
        <taxon>Hymenobacteraceae</taxon>
        <taxon>Hymenobacter</taxon>
    </lineage>
</organism>